<sequence length="303" mass="34195">MSSPSTPALCHIEINGTRLAYRESGQGEPLVLVHGHLSDHRTWTILEHQLSTRFHIYNYSKRYSWPNESIPDGQNPSWEQDSLDLESFIETLDISPVHVLGNSSGATVILWLARTKPHLFQTLLLEEPPLITLFVPTMPPDPWTLLSLLLRHPISFCYVMPYGANTVGPASAQAKKGEYELALTTFASGCLGPKLWPRILANPERMHQVDNNAKVICQFLRYGKMPIYLVRDARSIRVPVLVITGTDGPYFAQCINHELLRVCGASRKKEVKIQEAGHLIHEDNPNQVLEEIIRFVFGKQTTI</sequence>
<dbReference type="AlphaFoldDB" id="A0AAN6IF34"/>
<evidence type="ECO:0000313" key="4">
    <source>
        <dbReference type="Proteomes" id="UP001203852"/>
    </source>
</evidence>
<reference evidence="3" key="1">
    <citation type="journal article" date="2022" name="bioRxiv">
        <title>Deciphering the potential niche of two novel black yeast fungi from a biological soil crust based on their genomes, phenotypes, and melanin regulation.</title>
        <authorList>
            <consortium name="DOE Joint Genome Institute"/>
            <person name="Carr E.C."/>
            <person name="Barton Q."/>
            <person name="Grambo S."/>
            <person name="Sullivan M."/>
            <person name="Renfro C.M."/>
            <person name="Kuo A."/>
            <person name="Pangilinan J."/>
            <person name="Lipzen A."/>
            <person name="Keymanesh K."/>
            <person name="Savage E."/>
            <person name="Barry K."/>
            <person name="Grigoriev I.V."/>
            <person name="Riekhof W.R."/>
            <person name="Harris S.S."/>
        </authorList>
    </citation>
    <scope>NUCLEOTIDE SEQUENCE</scope>
    <source>
        <strain evidence="3">JF 03-4F</strain>
    </source>
</reference>
<dbReference type="InterPro" id="IPR000073">
    <property type="entry name" value="AB_hydrolase_1"/>
</dbReference>
<dbReference type="PANTHER" id="PTHR43798:SF31">
    <property type="entry name" value="AB HYDROLASE SUPERFAMILY PROTEIN YCLE"/>
    <property type="match status" value="1"/>
</dbReference>
<dbReference type="Pfam" id="PF12697">
    <property type="entry name" value="Abhydrolase_6"/>
    <property type="match status" value="1"/>
</dbReference>
<protein>
    <submittedName>
        <fullName evidence="3">Alpha/Beta hydrolase protein</fullName>
    </submittedName>
</protein>
<accession>A0AAN6IF34</accession>
<dbReference type="InterPro" id="IPR050266">
    <property type="entry name" value="AB_hydrolase_sf"/>
</dbReference>
<dbReference type="Proteomes" id="UP001203852">
    <property type="component" value="Unassembled WGS sequence"/>
</dbReference>
<gene>
    <name evidence="3" type="ORF">EDD36DRAFT_417102</name>
</gene>
<dbReference type="GO" id="GO:0016020">
    <property type="term" value="C:membrane"/>
    <property type="evidence" value="ECO:0007669"/>
    <property type="project" value="TreeGrafter"/>
</dbReference>
<organism evidence="3 4">
    <name type="scientific">Exophiala viscosa</name>
    <dbReference type="NCBI Taxonomy" id="2486360"/>
    <lineage>
        <taxon>Eukaryota</taxon>
        <taxon>Fungi</taxon>
        <taxon>Dikarya</taxon>
        <taxon>Ascomycota</taxon>
        <taxon>Pezizomycotina</taxon>
        <taxon>Eurotiomycetes</taxon>
        <taxon>Chaetothyriomycetidae</taxon>
        <taxon>Chaetothyriales</taxon>
        <taxon>Herpotrichiellaceae</taxon>
        <taxon>Exophiala</taxon>
    </lineage>
</organism>
<proteinExistence type="predicted"/>
<evidence type="ECO:0000313" key="3">
    <source>
        <dbReference type="EMBL" id="KAI1615607.1"/>
    </source>
</evidence>
<dbReference type="PANTHER" id="PTHR43798">
    <property type="entry name" value="MONOACYLGLYCEROL LIPASE"/>
    <property type="match status" value="1"/>
</dbReference>
<dbReference type="GO" id="GO:0016787">
    <property type="term" value="F:hydrolase activity"/>
    <property type="evidence" value="ECO:0007669"/>
    <property type="project" value="UniProtKB-KW"/>
</dbReference>
<dbReference type="Gene3D" id="3.40.50.1820">
    <property type="entry name" value="alpha/beta hydrolase"/>
    <property type="match status" value="1"/>
</dbReference>
<dbReference type="SUPFAM" id="SSF53474">
    <property type="entry name" value="alpha/beta-Hydrolases"/>
    <property type="match status" value="1"/>
</dbReference>
<feature type="domain" description="AB hydrolase-1" evidence="2">
    <location>
        <begin position="30"/>
        <end position="290"/>
    </location>
</feature>
<keyword evidence="4" id="KW-1185">Reference proteome</keyword>
<keyword evidence="1 3" id="KW-0378">Hydrolase</keyword>
<comment type="caution">
    <text evidence="3">The sequence shown here is derived from an EMBL/GenBank/DDBJ whole genome shotgun (WGS) entry which is preliminary data.</text>
</comment>
<evidence type="ECO:0000256" key="1">
    <source>
        <dbReference type="ARBA" id="ARBA00022801"/>
    </source>
</evidence>
<name>A0AAN6IF34_9EURO</name>
<dbReference type="InterPro" id="IPR029058">
    <property type="entry name" value="AB_hydrolase_fold"/>
</dbReference>
<dbReference type="EMBL" id="MU404352">
    <property type="protein sequence ID" value="KAI1615607.1"/>
    <property type="molecule type" value="Genomic_DNA"/>
</dbReference>
<evidence type="ECO:0000259" key="2">
    <source>
        <dbReference type="Pfam" id="PF12697"/>
    </source>
</evidence>